<name>A0A517T2P3_9BACT</name>
<dbReference type="AlphaFoldDB" id="A0A517T2P3"/>
<evidence type="ECO:0000256" key="1">
    <source>
        <dbReference type="SAM" id="Phobius"/>
    </source>
</evidence>
<evidence type="ECO:0008006" key="4">
    <source>
        <dbReference type="Google" id="ProtNLM"/>
    </source>
</evidence>
<dbReference type="EMBL" id="CP036272">
    <property type="protein sequence ID" value="QDT62626.1"/>
    <property type="molecule type" value="Genomic_DNA"/>
</dbReference>
<keyword evidence="1" id="KW-0812">Transmembrane</keyword>
<keyword evidence="1" id="KW-1133">Transmembrane helix</keyword>
<dbReference type="InterPro" id="IPR007462">
    <property type="entry name" value="COV1-like"/>
</dbReference>
<keyword evidence="3" id="KW-1185">Reference proteome</keyword>
<feature type="transmembrane region" description="Helical" evidence="1">
    <location>
        <begin position="20"/>
        <end position="40"/>
    </location>
</feature>
<dbReference type="OrthoDB" id="260491at2"/>
<dbReference type="Proteomes" id="UP000315003">
    <property type="component" value="Chromosome"/>
</dbReference>
<gene>
    <name evidence="2" type="ORF">SV7mr_51760</name>
</gene>
<accession>A0A517T2P3</accession>
<evidence type="ECO:0000313" key="2">
    <source>
        <dbReference type="EMBL" id="QDT62626.1"/>
    </source>
</evidence>
<organism evidence="2 3">
    <name type="scientific">Stieleria bergensis</name>
    <dbReference type="NCBI Taxonomy" id="2528025"/>
    <lineage>
        <taxon>Bacteria</taxon>
        <taxon>Pseudomonadati</taxon>
        <taxon>Planctomycetota</taxon>
        <taxon>Planctomycetia</taxon>
        <taxon>Pirellulales</taxon>
        <taxon>Pirellulaceae</taxon>
        <taxon>Stieleria</taxon>
    </lineage>
</organism>
<proteinExistence type="predicted"/>
<dbReference type="Pfam" id="PF04367">
    <property type="entry name" value="DUF502"/>
    <property type="match status" value="1"/>
</dbReference>
<reference evidence="2 3" key="1">
    <citation type="submission" date="2019-02" db="EMBL/GenBank/DDBJ databases">
        <title>Deep-cultivation of Planctomycetes and their phenomic and genomic characterization uncovers novel biology.</title>
        <authorList>
            <person name="Wiegand S."/>
            <person name="Jogler M."/>
            <person name="Boedeker C."/>
            <person name="Pinto D."/>
            <person name="Vollmers J."/>
            <person name="Rivas-Marin E."/>
            <person name="Kohn T."/>
            <person name="Peeters S.H."/>
            <person name="Heuer A."/>
            <person name="Rast P."/>
            <person name="Oberbeckmann S."/>
            <person name="Bunk B."/>
            <person name="Jeske O."/>
            <person name="Meyerdierks A."/>
            <person name="Storesund J.E."/>
            <person name="Kallscheuer N."/>
            <person name="Luecker S."/>
            <person name="Lage O.M."/>
            <person name="Pohl T."/>
            <person name="Merkel B.J."/>
            <person name="Hornburger P."/>
            <person name="Mueller R.-W."/>
            <person name="Bruemmer F."/>
            <person name="Labrenz M."/>
            <person name="Spormann A.M."/>
            <person name="Op den Camp H."/>
            <person name="Overmann J."/>
            <person name="Amann R."/>
            <person name="Jetten M.S.M."/>
            <person name="Mascher T."/>
            <person name="Medema M.H."/>
            <person name="Devos D.P."/>
            <person name="Kaster A.-K."/>
            <person name="Ovreas L."/>
            <person name="Rohde M."/>
            <person name="Galperin M.Y."/>
            <person name="Jogler C."/>
        </authorList>
    </citation>
    <scope>NUCLEOTIDE SEQUENCE [LARGE SCALE GENOMIC DNA]</scope>
    <source>
        <strain evidence="2 3">SV_7m_r</strain>
    </source>
</reference>
<evidence type="ECO:0000313" key="3">
    <source>
        <dbReference type="Proteomes" id="UP000315003"/>
    </source>
</evidence>
<sequence>MNQRTNPIRFLRTTAIGGLLFLLPLIVIGALIGQIVPIVMSLATTLGELLPGFVKTPSGIALLFALSIALLLLLCFAAGLLARWSFSRNVSAIFEKKLAMFFPRYTIIKDLMADSIGGDHAKAQMKPVVVRFDECLRLGFETERDDEAGVVAVYLPGSPDPWSGKVAVLKADRVEPLDVDFGDAVATCEQVGRGSTALIGHLKH</sequence>
<feature type="transmembrane region" description="Helical" evidence="1">
    <location>
        <begin position="60"/>
        <end position="82"/>
    </location>
</feature>
<keyword evidence="1" id="KW-0472">Membrane</keyword>
<protein>
    <recommendedName>
        <fullName evidence="4">DUF502 domain-containing protein</fullName>
    </recommendedName>
</protein>
<dbReference type="RefSeq" id="WP_145277503.1">
    <property type="nucleotide sequence ID" value="NZ_CP036272.1"/>
</dbReference>